<evidence type="ECO:0000256" key="4">
    <source>
        <dbReference type="ARBA" id="ARBA00022475"/>
    </source>
</evidence>
<evidence type="ECO:0000256" key="7">
    <source>
        <dbReference type="ARBA" id="ARBA00023136"/>
    </source>
</evidence>
<evidence type="ECO:0000256" key="3">
    <source>
        <dbReference type="ARBA" id="ARBA00022448"/>
    </source>
</evidence>
<keyword evidence="6 8" id="KW-1133">Transmembrane helix</keyword>
<keyword evidence="5 8" id="KW-0812">Transmembrane</keyword>
<accession>A0AAV7X277</accession>
<sequence>MRRNPLMLAFLLLLPLVSSMLFGSTVGRDPKQLKVAVVNDESGRCMDSAHARLDSFNCSSPTHLSCRFVTMLMDLDFDPVFYGTVHDAKGAVQTGKAWSAIHFPANFTDSVIVRYNDGRLASNETLVNSEVSVWLDNSNSYLSAVMRSGMTSGTMDLLQQMLDRCDFGTALAGVFVQFEAPIYGVADVQFLDFAAPGFALTIIFSIPLASAAGVILYEKNDGILNRSLVLGMTMRDVLLSHIITQAVLMVPVITVVLVSFLDLVKIHNNGPLEWVVLLCVLQGFCGLCLGMLVSSLADSDQGATYVAFAFFFPFVVLSGIMWPVEGMHPALRSMSYALPLTLPSTSLRYMMSRGWGPNHADVIYGFLSTGVWIIILLTSVMFVRSNKR</sequence>
<comment type="subcellular location">
    <subcellularLocation>
        <location evidence="1">Cell membrane</location>
        <topology evidence="1">Multi-pass membrane protein</topology>
    </subcellularLocation>
</comment>
<comment type="similarity">
    <text evidence="2">Belongs to the ABC-2 integral membrane protein family.</text>
</comment>
<dbReference type="InterPro" id="IPR013525">
    <property type="entry name" value="ABC2_TM"/>
</dbReference>
<dbReference type="PANTHER" id="PTHR30294:SF38">
    <property type="entry name" value="TRANSPORT PERMEASE PROTEIN"/>
    <property type="match status" value="1"/>
</dbReference>
<feature type="chain" id="PRO_5043541011" description="ABC transmembrane type-2 domain-containing protein" evidence="9">
    <location>
        <begin position="20"/>
        <end position="388"/>
    </location>
</feature>
<feature type="transmembrane region" description="Helical" evidence="8">
    <location>
        <begin position="238"/>
        <end position="260"/>
    </location>
</feature>
<evidence type="ECO:0000256" key="8">
    <source>
        <dbReference type="SAM" id="Phobius"/>
    </source>
</evidence>
<protein>
    <recommendedName>
        <fullName evidence="10">ABC transmembrane type-2 domain-containing protein</fullName>
    </recommendedName>
</protein>
<evidence type="ECO:0000313" key="11">
    <source>
        <dbReference type="EMBL" id="KAJ1519095.1"/>
    </source>
</evidence>
<name>A0AAV7X277_9NEOP</name>
<feature type="transmembrane region" description="Helical" evidence="8">
    <location>
        <begin position="197"/>
        <end position="217"/>
    </location>
</feature>
<gene>
    <name evidence="11" type="ORF">ONE63_011337</name>
</gene>
<evidence type="ECO:0000256" key="5">
    <source>
        <dbReference type="ARBA" id="ARBA00022692"/>
    </source>
</evidence>
<feature type="domain" description="ABC transmembrane type-2" evidence="10">
    <location>
        <begin position="155"/>
        <end position="385"/>
    </location>
</feature>
<evidence type="ECO:0000256" key="2">
    <source>
        <dbReference type="ARBA" id="ARBA00007783"/>
    </source>
</evidence>
<evidence type="ECO:0000256" key="6">
    <source>
        <dbReference type="ARBA" id="ARBA00022989"/>
    </source>
</evidence>
<dbReference type="Proteomes" id="UP001075354">
    <property type="component" value="Unassembled WGS sequence"/>
</dbReference>
<keyword evidence="12" id="KW-1185">Reference proteome</keyword>
<dbReference type="InterPro" id="IPR051449">
    <property type="entry name" value="ABC-2_transporter_component"/>
</dbReference>
<evidence type="ECO:0000256" key="9">
    <source>
        <dbReference type="SAM" id="SignalP"/>
    </source>
</evidence>
<dbReference type="AlphaFoldDB" id="A0AAV7X277"/>
<feature type="transmembrane region" description="Helical" evidence="8">
    <location>
        <begin position="272"/>
        <end position="293"/>
    </location>
</feature>
<dbReference type="EMBL" id="JAPTSV010000786">
    <property type="protein sequence ID" value="KAJ1519095.1"/>
    <property type="molecule type" value="Genomic_DNA"/>
</dbReference>
<feature type="signal peptide" evidence="9">
    <location>
        <begin position="1"/>
        <end position="19"/>
    </location>
</feature>
<evidence type="ECO:0000256" key="1">
    <source>
        <dbReference type="ARBA" id="ARBA00004651"/>
    </source>
</evidence>
<keyword evidence="9" id="KW-0732">Signal</keyword>
<dbReference type="GO" id="GO:0140359">
    <property type="term" value="F:ABC-type transporter activity"/>
    <property type="evidence" value="ECO:0007669"/>
    <property type="project" value="InterPro"/>
</dbReference>
<comment type="caution">
    <text evidence="11">The sequence shown here is derived from an EMBL/GenBank/DDBJ whole genome shotgun (WGS) entry which is preliminary data.</text>
</comment>
<dbReference type="PROSITE" id="PS51012">
    <property type="entry name" value="ABC_TM2"/>
    <property type="match status" value="1"/>
</dbReference>
<dbReference type="GO" id="GO:0005886">
    <property type="term" value="C:plasma membrane"/>
    <property type="evidence" value="ECO:0007669"/>
    <property type="project" value="UniProtKB-SubCell"/>
</dbReference>
<proteinExistence type="inferred from homology"/>
<keyword evidence="7 8" id="KW-0472">Membrane</keyword>
<keyword evidence="3" id="KW-0813">Transport</keyword>
<reference evidence="11" key="1">
    <citation type="submission" date="2022-12" db="EMBL/GenBank/DDBJ databases">
        <title>Chromosome-level genome assembly of the bean flower thrips Megalurothrips usitatus.</title>
        <authorList>
            <person name="Ma L."/>
            <person name="Liu Q."/>
            <person name="Li H."/>
            <person name="Cai W."/>
        </authorList>
    </citation>
    <scope>NUCLEOTIDE SEQUENCE</scope>
    <source>
        <strain evidence="11">Cailab_2022a</strain>
    </source>
</reference>
<dbReference type="InterPro" id="IPR047817">
    <property type="entry name" value="ABC2_TM_bact-type"/>
</dbReference>
<organism evidence="11 12">
    <name type="scientific">Megalurothrips usitatus</name>
    <name type="common">bean blossom thrips</name>
    <dbReference type="NCBI Taxonomy" id="439358"/>
    <lineage>
        <taxon>Eukaryota</taxon>
        <taxon>Metazoa</taxon>
        <taxon>Ecdysozoa</taxon>
        <taxon>Arthropoda</taxon>
        <taxon>Hexapoda</taxon>
        <taxon>Insecta</taxon>
        <taxon>Pterygota</taxon>
        <taxon>Neoptera</taxon>
        <taxon>Paraneoptera</taxon>
        <taxon>Thysanoptera</taxon>
        <taxon>Terebrantia</taxon>
        <taxon>Thripoidea</taxon>
        <taxon>Thripidae</taxon>
        <taxon>Megalurothrips</taxon>
    </lineage>
</organism>
<dbReference type="Pfam" id="PF12698">
    <property type="entry name" value="ABC2_membrane_3"/>
    <property type="match status" value="1"/>
</dbReference>
<keyword evidence="4" id="KW-1003">Cell membrane</keyword>
<feature type="transmembrane region" description="Helical" evidence="8">
    <location>
        <begin position="362"/>
        <end position="383"/>
    </location>
</feature>
<feature type="transmembrane region" description="Helical" evidence="8">
    <location>
        <begin position="305"/>
        <end position="324"/>
    </location>
</feature>
<evidence type="ECO:0000259" key="10">
    <source>
        <dbReference type="PROSITE" id="PS51012"/>
    </source>
</evidence>
<dbReference type="PANTHER" id="PTHR30294">
    <property type="entry name" value="MEMBRANE COMPONENT OF ABC TRANSPORTER YHHJ-RELATED"/>
    <property type="match status" value="1"/>
</dbReference>
<evidence type="ECO:0000313" key="12">
    <source>
        <dbReference type="Proteomes" id="UP001075354"/>
    </source>
</evidence>